<dbReference type="InterPro" id="IPR001806">
    <property type="entry name" value="Small_GTPase"/>
</dbReference>
<dbReference type="PROSITE" id="PS51421">
    <property type="entry name" value="RAS"/>
    <property type="match status" value="1"/>
</dbReference>
<dbReference type="PANTHER" id="PTHR47978">
    <property type="match status" value="1"/>
</dbReference>
<dbReference type="EMBL" id="HBFQ01038220">
    <property type="protein sequence ID" value="CAD8852747.1"/>
    <property type="molecule type" value="Transcribed_RNA"/>
</dbReference>
<sequence length="215" mass="23838">MEAKTPSKRINGKVIVAGPANAGKTCLVERFVNNVYMGTDPLHGPTLGCDCLQKSIYIDDAEVHLFLYDTAGQERFADMAASYYRVGDVCLLCFDMSNLASFDNTKWWMRKVVEHNPKCSFVLVGTKEDLVSEERAQLDIVPISQWADENGIPFFPTSALKGGEHVKFLFHCVAEKCIRLSRERQLVESSNTESGSVKLQSSAFGQPRSQCGCNA</sequence>
<dbReference type="Pfam" id="PF00071">
    <property type="entry name" value="Ras"/>
    <property type="match status" value="1"/>
</dbReference>
<dbReference type="PROSITE" id="PS51419">
    <property type="entry name" value="RAB"/>
    <property type="match status" value="1"/>
</dbReference>
<dbReference type="SMART" id="SM00173">
    <property type="entry name" value="RAS"/>
    <property type="match status" value="1"/>
</dbReference>
<protein>
    <submittedName>
        <fullName evidence="2">Uncharacterized protein</fullName>
    </submittedName>
</protein>
<keyword evidence="1" id="KW-0547">Nucleotide-binding</keyword>
<dbReference type="PRINTS" id="PR00449">
    <property type="entry name" value="RASTRNSFRMNG"/>
</dbReference>
<reference evidence="2" key="1">
    <citation type="submission" date="2021-01" db="EMBL/GenBank/DDBJ databases">
        <authorList>
            <person name="Corre E."/>
            <person name="Pelletier E."/>
            <person name="Niang G."/>
            <person name="Scheremetjew M."/>
            <person name="Finn R."/>
            <person name="Kale V."/>
            <person name="Holt S."/>
            <person name="Cochrane G."/>
            <person name="Meng A."/>
            <person name="Brown T."/>
            <person name="Cohen L."/>
        </authorList>
    </citation>
    <scope>NUCLEOTIDE SEQUENCE</scope>
</reference>
<dbReference type="GO" id="GO:0003924">
    <property type="term" value="F:GTPase activity"/>
    <property type="evidence" value="ECO:0007669"/>
    <property type="project" value="InterPro"/>
</dbReference>
<evidence type="ECO:0000256" key="1">
    <source>
        <dbReference type="ARBA" id="ARBA00022741"/>
    </source>
</evidence>
<dbReference type="InterPro" id="IPR005225">
    <property type="entry name" value="Small_GTP-bd"/>
</dbReference>
<dbReference type="NCBIfam" id="TIGR00231">
    <property type="entry name" value="small_GTP"/>
    <property type="match status" value="1"/>
</dbReference>
<evidence type="ECO:0000313" key="2">
    <source>
        <dbReference type="EMBL" id="CAD8852747.1"/>
    </source>
</evidence>
<name>A0A7S1AFK9_NOCSC</name>
<dbReference type="SMART" id="SM00174">
    <property type="entry name" value="RHO"/>
    <property type="match status" value="1"/>
</dbReference>
<organism evidence="2">
    <name type="scientific">Noctiluca scintillans</name>
    <name type="common">Sea sparkle</name>
    <name type="synonym">Red tide dinoflagellate</name>
    <dbReference type="NCBI Taxonomy" id="2966"/>
    <lineage>
        <taxon>Eukaryota</taxon>
        <taxon>Sar</taxon>
        <taxon>Alveolata</taxon>
        <taxon>Dinophyceae</taxon>
        <taxon>Noctilucales</taxon>
        <taxon>Noctilucaceae</taxon>
        <taxon>Noctiluca</taxon>
    </lineage>
</organism>
<dbReference type="CDD" id="cd00154">
    <property type="entry name" value="Rab"/>
    <property type="match status" value="1"/>
</dbReference>
<proteinExistence type="predicted"/>
<gene>
    <name evidence="2" type="ORF">NSCI0253_LOCUS27097</name>
</gene>
<dbReference type="SUPFAM" id="SSF52540">
    <property type="entry name" value="P-loop containing nucleoside triphosphate hydrolases"/>
    <property type="match status" value="1"/>
</dbReference>
<dbReference type="SMART" id="SM00175">
    <property type="entry name" value="RAB"/>
    <property type="match status" value="1"/>
</dbReference>
<dbReference type="GO" id="GO:0005525">
    <property type="term" value="F:GTP binding"/>
    <property type="evidence" value="ECO:0007669"/>
    <property type="project" value="InterPro"/>
</dbReference>
<dbReference type="InterPro" id="IPR027417">
    <property type="entry name" value="P-loop_NTPase"/>
</dbReference>
<dbReference type="Gene3D" id="3.40.50.300">
    <property type="entry name" value="P-loop containing nucleotide triphosphate hydrolases"/>
    <property type="match status" value="1"/>
</dbReference>
<dbReference type="FunFam" id="3.40.50.300:FF:001447">
    <property type="entry name" value="Ras-related protein Rab-1B"/>
    <property type="match status" value="1"/>
</dbReference>
<accession>A0A7S1AFK9</accession>
<dbReference type="AlphaFoldDB" id="A0A7S1AFK9"/>